<dbReference type="InterPro" id="IPR043136">
    <property type="entry name" value="B30.2/SPRY_sf"/>
</dbReference>
<dbReference type="Gene3D" id="2.60.120.920">
    <property type="match status" value="1"/>
</dbReference>
<dbReference type="Pfam" id="PF12937">
    <property type="entry name" value="F-box-like"/>
    <property type="match status" value="1"/>
</dbReference>
<comment type="caution">
    <text evidence="4">The sequence shown here is derived from an EMBL/GenBank/DDBJ whole genome shotgun (WGS) entry which is preliminary data.</text>
</comment>
<dbReference type="CDD" id="cd12885">
    <property type="entry name" value="SPRY_RanBP_like"/>
    <property type="match status" value="1"/>
</dbReference>
<dbReference type="InterPro" id="IPR003877">
    <property type="entry name" value="SPRY_dom"/>
</dbReference>
<keyword evidence="5" id="KW-1185">Reference proteome</keyword>
<proteinExistence type="predicted"/>
<evidence type="ECO:0000259" key="2">
    <source>
        <dbReference type="PROSITE" id="PS50181"/>
    </source>
</evidence>
<dbReference type="SUPFAM" id="SSF49899">
    <property type="entry name" value="Concanavalin A-like lectins/glucanases"/>
    <property type="match status" value="1"/>
</dbReference>
<dbReference type="InterPro" id="IPR001810">
    <property type="entry name" value="F-box_dom"/>
</dbReference>
<dbReference type="InterPro" id="IPR036047">
    <property type="entry name" value="F-box-like_dom_sf"/>
</dbReference>
<dbReference type="PROSITE" id="PS50188">
    <property type="entry name" value="B302_SPRY"/>
    <property type="match status" value="1"/>
</dbReference>
<feature type="compositionally biased region" description="Acidic residues" evidence="1">
    <location>
        <begin position="461"/>
        <end position="485"/>
    </location>
</feature>
<dbReference type="PROSITE" id="PS50181">
    <property type="entry name" value="FBOX"/>
    <property type="match status" value="1"/>
</dbReference>
<dbReference type="Proteomes" id="UP000751190">
    <property type="component" value="Unassembled WGS sequence"/>
</dbReference>
<dbReference type="InterPro" id="IPR001870">
    <property type="entry name" value="B30.2/SPRY"/>
</dbReference>
<evidence type="ECO:0000313" key="4">
    <source>
        <dbReference type="EMBL" id="KAG8467905.1"/>
    </source>
</evidence>
<name>A0A8J5XYN2_DIALT</name>
<evidence type="ECO:0000259" key="3">
    <source>
        <dbReference type="PROSITE" id="PS50188"/>
    </source>
</evidence>
<protein>
    <recommendedName>
        <fullName evidence="6">F-box domain-containing protein</fullName>
    </recommendedName>
</protein>
<dbReference type="SMART" id="SM00449">
    <property type="entry name" value="SPRY"/>
    <property type="match status" value="1"/>
</dbReference>
<feature type="region of interest" description="Disordered" evidence="1">
    <location>
        <begin position="459"/>
        <end position="496"/>
    </location>
</feature>
<dbReference type="InterPro" id="IPR050618">
    <property type="entry name" value="Ubq-SigPath_Reg"/>
</dbReference>
<dbReference type="OrthoDB" id="258495at2759"/>
<dbReference type="InterPro" id="IPR044736">
    <property type="entry name" value="Gid1/RanBPM/SPLA_SPRY"/>
</dbReference>
<dbReference type="CDD" id="cd09917">
    <property type="entry name" value="F-box_SF"/>
    <property type="match status" value="1"/>
</dbReference>
<dbReference type="PANTHER" id="PTHR12864">
    <property type="entry name" value="RAN BINDING PROTEIN 9-RELATED"/>
    <property type="match status" value="1"/>
</dbReference>
<dbReference type="AlphaFoldDB" id="A0A8J5XYN2"/>
<dbReference type="Gene3D" id="1.20.1280.50">
    <property type="match status" value="1"/>
</dbReference>
<accession>A0A8J5XYN2</accession>
<reference evidence="4" key="1">
    <citation type="submission" date="2021-05" db="EMBL/GenBank/DDBJ databases">
        <title>The genome of the haptophyte Pavlova lutheri (Diacronema luteri, Pavlovales) - a model for lipid biosynthesis in eukaryotic algae.</title>
        <authorList>
            <person name="Hulatt C.J."/>
            <person name="Posewitz M.C."/>
        </authorList>
    </citation>
    <scope>NUCLEOTIDE SEQUENCE</scope>
    <source>
        <strain evidence="4">NIVA-4/92</strain>
    </source>
</reference>
<dbReference type="Pfam" id="PF00622">
    <property type="entry name" value="SPRY"/>
    <property type="match status" value="1"/>
</dbReference>
<dbReference type="InterPro" id="IPR013320">
    <property type="entry name" value="ConA-like_dom_sf"/>
</dbReference>
<feature type="domain" description="B30.2/SPRY" evidence="3">
    <location>
        <begin position="125"/>
        <end position="349"/>
    </location>
</feature>
<evidence type="ECO:0008006" key="6">
    <source>
        <dbReference type="Google" id="ProtNLM"/>
    </source>
</evidence>
<evidence type="ECO:0000313" key="5">
    <source>
        <dbReference type="Proteomes" id="UP000751190"/>
    </source>
</evidence>
<dbReference type="SMART" id="SM00256">
    <property type="entry name" value="FBOX"/>
    <property type="match status" value="1"/>
</dbReference>
<dbReference type="SUPFAM" id="SSF81383">
    <property type="entry name" value="F-box domain"/>
    <property type="match status" value="1"/>
</dbReference>
<dbReference type="EMBL" id="JAGTXO010000005">
    <property type="protein sequence ID" value="KAG8467905.1"/>
    <property type="molecule type" value="Genomic_DNA"/>
</dbReference>
<organism evidence="4 5">
    <name type="scientific">Diacronema lutheri</name>
    <name type="common">Unicellular marine alga</name>
    <name type="synonym">Monochrysis lutheri</name>
    <dbReference type="NCBI Taxonomy" id="2081491"/>
    <lineage>
        <taxon>Eukaryota</taxon>
        <taxon>Haptista</taxon>
        <taxon>Haptophyta</taxon>
        <taxon>Pavlovophyceae</taxon>
        <taxon>Pavlovales</taxon>
        <taxon>Pavlovaceae</taxon>
        <taxon>Diacronema</taxon>
    </lineage>
</organism>
<gene>
    <name evidence="4" type="ORF">KFE25_006957</name>
</gene>
<feature type="domain" description="F-box" evidence="2">
    <location>
        <begin position="1"/>
        <end position="46"/>
    </location>
</feature>
<evidence type="ECO:0000256" key="1">
    <source>
        <dbReference type="SAM" id="MobiDB-lite"/>
    </source>
</evidence>
<sequence length="496" mass="52760">MSLDLPLEVLVHVFEFSDGARVLCTFALVCRAWRVASVEVELWRRLVARRWAELHSLAVGDVSADALLEPCSSGCGYDIQDVYFRLVRLPTCLHRTSPSLALAPQPGCRAAWPTVATFVGEGLGGNQTARADVPWAASIARGVHAAHAADTFASPPIGMLRAVSPAEAMPPAATHRHAGGAPSHRLRAELQLVHYFEVTILHAPAELRRGAAGTGAAPAYAYERPCVAVGVCTSRFPLERKMPGWDRHSLAFHGDDGCKFHNSNLGEPYGPSFGEGDCVGCGVRIRPTCTEQPAEAQAQDTHTIFFTLNGQLLSDPALPLGALSGAQLYACVGIDTFSPVRVNFGHEPFRFDLRAMHPLAAPAALGLPNPPDRADCASALKAHLRETLRMAAAGQPVDDASGHESQHNHLPPIPLQLAQMMGLPVGAGAAAVAGWPHVDVQQLQQLAVFMAGNPAYFVDEQLTDESDASEEEEDGEGEGNGEWEEGVGLGEASADS</sequence>